<name>A0A2N7ATL9_9LACO</name>
<gene>
    <name evidence="1" type="ORF">CBP76_07750</name>
</gene>
<dbReference type="Proteomes" id="UP000235649">
    <property type="component" value="Unassembled WGS sequence"/>
</dbReference>
<protein>
    <submittedName>
        <fullName evidence="1">Uncharacterized protein</fullName>
    </submittedName>
</protein>
<dbReference type="EMBL" id="NIPR01000025">
    <property type="protein sequence ID" value="PMD69800.1"/>
    <property type="molecule type" value="Genomic_DNA"/>
</dbReference>
<reference evidence="1 2" key="1">
    <citation type="submission" date="2017-05" db="EMBL/GenBank/DDBJ databases">
        <title>Lactobacillus nurukis nov., sp. nov., isolated from nuruk.</title>
        <authorList>
            <person name="Kim S.-J."/>
        </authorList>
    </citation>
    <scope>NUCLEOTIDE SEQUENCE [LARGE SCALE GENOMIC DNA]</scope>
    <source>
        <strain evidence="1 2">SYF10-1a</strain>
    </source>
</reference>
<accession>A0A2N7ATL9</accession>
<comment type="caution">
    <text evidence="1">The sequence shown here is derived from an EMBL/GenBank/DDBJ whole genome shotgun (WGS) entry which is preliminary data.</text>
</comment>
<keyword evidence="2" id="KW-1185">Reference proteome</keyword>
<organism evidence="1 2">
    <name type="scientific">Companilactobacillus nuruki</name>
    <dbReference type="NCBI Taxonomy" id="1993540"/>
    <lineage>
        <taxon>Bacteria</taxon>
        <taxon>Bacillati</taxon>
        <taxon>Bacillota</taxon>
        <taxon>Bacilli</taxon>
        <taxon>Lactobacillales</taxon>
        <taxon>Lactobacillaceae</taxon>
        <taxon>Companilactobacillus</taxon>
    </lineage>
</organism>
<proteinExistence type="predicted"/>
<evidence type="ECO:0000313" key="1">
    <source>
        <dbReference type="EMBL" id="PMD69800.1"/>
    </source>
</evidence>
<sequence length="101" mass="11970">MLFSIINRNFNYLNKLKYDKNTLSKLNHFLRVWAYIMNGNILRVQKIYLEERTVLGKSIELPIGDSYGDKIIFFNPQVIMKNTQNDSFQIKKLLEKVILLS</sequence>
<evidence type="ECO:0000313" key="2">
    <source>
        <dbReference type="Proteomes" id="UP000235649"/>
    </source>
</evidence>
<dbReference type="AlphaFoldDB" id="A0A2N7ATL9"/>